<feature type="region of interest" description="Disordered" evidence="1">
    <location>
        <begin position="152"/>
        <end position="177"/>
    </location>
</feature>
<keyword evidence="3" id="KW-1185">Reference proteome</keyword>
<proteinExistence type="predicted"/>
<dbReference type="Proteomes" id="UP001497623">
    <property type="component" value="Unassembled WGS sequence"/>
</dbReference>
<organism evidence="2 3">
    <name type="scientific">Meganyctiphanes norvegica</name>
    <name type="common">Northern krill</name>
    <name type="synonym">Thysanopoda norvegica</name>
    <dbReference type="NCBI Taxonomy" id="48144"/>
    <lineage>
        <taxon>Eukaryota</taxon>
        <taxon>Metazoa</taxon>
        <taxon>Ecdysozoa</taxon>
        <taxon>Arthropoda</taxon>
        <taxon>Crustacea</taxon>
        <taxon>Multicrustacea</taxon>
        <taxon>Malacostraca</taxon>
        <taxon>Eumalacostraca</taxon>
        <taxon>Eucarida</taxon>
        <taxon>Euphausiacea</taxon>
        <taxon>Euphausiidae</taxon>
        <taxon>Meganyctiphanes</taxon>
    </lineage>
</organism>
<gene>
    <name evidence="2" type="ORF">MNOR_LOCUS32015</name>
</gene>
<comment type="caution">
    <text evidence="2">The sequence shown here is derived from an EMBL/GenBank/DDBJ whole genome shotgun (WGS) entry which is preliminary data.</text>
</comment>
<dbReference type="EMBL" id="CAXKWB010042509">
    <property type="protein sequence ID" value="CAL4157988.1"/>
    <property type="molecule type" value="Genomic_DNA"/>
</dbReference>
<evidence type="ECO:0000313" key="2">
    <source>
        <dbReference type="EMBL" id="CAL4157988.1"/>
    </source>
</evidence>
<feature type="non-terminal residue" evidence="2">
    <location>
        <position position="1"/>
    </location>
</feature>
<dbReference type="AlphaFoldDB" id="A0AAV2S1G3"/>
<feature type="compositionally biased region" description="Low complexity" evidence="1">
    <location>
        <begin position="152"/>
        <end position="171"/>
    </location>
</feature>
<accession>A0AAV2S1G3</accession>
<evidence type="ECO:0000256" key="1">
    <source>
        <dbReference type="SAM" id="MobiDB-lite"/>
    </source>
</evidence>
<protein>
    <recommendedName>
        <fullName evidence="4">Sodefrin-like factor</fullName>
    </recommendedName>
</protein>
<reference evidence="2 3" key="1">
    <citation type="submission" date="2024-05" db="EMBL/GenBank/DDBJ databases">
        <authorList>
            <person name="Wallberg A."/>
        </authorList>
    </citation>
    <scope>NUCLEOTIDE SEQUENCE [LARGE SCALE GENOMIC DNA]</scope>
</reference>
<evidence type="ECO:0008006" key="4">
    <source>
        <dbReference type="Google" id="ProtNLM"/>
    </source>
</evidence>
<evidence type="ECO:0000313" key="3">
    <source>
        <dbReference type="Proteomes" id="UP001497623"/>
    </source>
</evidence>
<sequence length="254" mass="27418">GQLSSDVVLVQLSCAVVLVQLSRAVVMVQLSSMIKQIIIQLICVAVLSGIQVTNALTCYHCTDNPGEGSGRPYVADCGRFDYQGASTEQGDDTTCYIAITNDGFVQRGRSESPIFYQGGCQYGTSFTGCFCKGGLCNTHSFCAHCGYPRPTPTTTEQTTSTTDPTTLTPVSTEPPTPSNPTLRCYTCVDCPEVEDSTHVIEGDFLTCVSTIFLNSAEVIRSGSHEDQPDECIHHAETLSCYCSSDLCNDYTLEF</sequence>
<name>A0AAV2S1G3_MEGNR</name>